<dbReference type="SUPFAM" id="SSF54826">
    <property type="entry name" value="Enolase N-terminal domain-like"/>
    <property type="match status" value="1"/>
</dbReference>
<dbReference type="InterPro" id="IPR029065">
    <property type="entry name" value="Enolase_C-like"/>
</dbReference>
<dbReference type="InterPro" id="IPR034593">
    <property type="entry name" value="DgoD-like"/>
</dbReference>
<evidence type="ECO:0000259" key="3">
    <source>
        <dbReference type="SMART" id="SM00922"/>
    </source>
</evidence>
<sequence>MKIIDVLTTPVLIPFKKPAKWSGGTRRNAPALIIRLLTDEGLIGLGECVGPTIPTIQAIVEKEFKPFLIGKDPMQTELILHQLEEYVLNWSQIGYYAMAGIDIALLDLKAKALNTPLYNLLGGLYRKDVRFSGYLFIDDPLVNAKEAEELVAKGYDEIKIKVGREIDYDTQRIKEIRRAVGPDVKLRIDANQIWSVPTAIRAINKMAEYDLQLVEQPVPYYDIDGLAAVSRSVPVPITADESCTTFDSAVKLIEKGAVSAFTVYPSEAGGLLKAKQIVELANSYGIWCVTGSWAETGIATVANAHLIASSRNFVFASDTHYEWYASDVLRDPLVFANGKLAMTDKPGLGVELAPDFNGLAKEEIREMVFYDDEAAVQYQPRIGMIL</sequence>
<dbReference type="InterPro" id="IPR013342">
    <property type="entry name" value="Mandelate_racemase_C"/>
</dbReference>
<keyword evidence="5" id="KW-1185">Reference proteome</keyword>
<dbReference type="PROSITE" id="PS00908">
    <property type="entry name" value="MR_MLE_1"/>
    <property type="match status" value="1"/>
</dbReference>
<dbReference type="InterPro" id="IPR018110">
    <property type="entry name" value="Mandel_Rmase/mucon_lact_enz_CS"/>
</dbReference>
<comment type="caution">
    <text evidence="4">The sequence shown here is derived from an EMBL/GenBank/DDBJ whole genome shotgun (WGS) entry which is preliminary data.</text>
</comment>
<comment type="similarity">
    <text evidence="1">Belongs to the mandelate racemase/muconate lactonizing enzyme family.</text>
</comment>
<evidence type="ECO:0000313" key="5">
    <source>
        <dbReference type="Proteomes" id="UP000247476"/>
    </source>
</evidence>
<protein>
    <recommendedName>
        <fullName evidence="3">Mandelate racemase/muconate lactonizing enzyme C-terminal domain-containing protein</fullName>
    </recommendedName>
</protein>
<dbReference type="Pfam" id="PF02746">
    <property type="entry name" value="MR_MLE_N"/>
    <property type="match status" value="1"/>
</dbReference>
<dbReference type="PANTHER" id="PTHR48080:SF3">
    <property type="entry name" value="ENOLASE SUPERFAMILY MEMBER DDB_G0284701"/>
    <property type="match status" value="1"/>
</dbReference>
<evidence type="ECO:0000256" key="1">
    <source>
        <dbReference type="ARBA" id="ARBA00008031"/>
    </source>
</evidence>
<evidence type="ECO:0000313" key="4">
    <source>
        <dbReference type="EMBL" id="PYI51290.1"/>
    </source>
</evidence>
<dbReference type="InterPro" id="IPR036849">
    <property type="entry name" value="Enolase-like_C_sf"/>
</dbReference>
<feature type="domain" description="Mandelate racemase/muconate lactonizing enzyme C-terminal" evidence="3">
    <location>
        <begin position="140"/>
        <end position="236"/>
    </location>
</feature>
<dbReference type="Gene3D" id="3.20.20.120">
    <property type="entry name" value="Enolase-like C-terminal domain"/>
    <property type="match status" value="1"/>
</dbReference>
<dbReference type="AlphaFoldDB" id="A0A2V5KBM5"/>
<keyword evidence="2" id="KW-0479">Metal-binding</keyword>
<dbReference type="CDD" id="cd03316">
    <property type="entry name" value="MR_like"/>
    <property type="match status" value="1"/>
</dbReference>
<dbReference type="SUPFAM" id="SSF51604">
    <property type="entry name" value="Enolase C-terminal domain-like"/>
    <property type="match status" value="1"/>
</dbReference>
<dbReference type="Pfam" id="PF13378">
    <property type="entry name" value="MR_MLE_C"/>
    <property type="match status" value="1"/>
</dbReference>
<dbReference type="PANTHER" id="PTHR48080">
    <property type="entry name" value="D-GALACTONATE DEHYDRATASE-RELATED"/>
    <property type="match status" value="1"/>
</dbReference>
<reference evidence="4 5" key="1">
    <citation type="submission" date="2018-05" db="EMBL/GenBank/DDBJ databases">
        <title>Paenibacillus flagellatus sp. nov., isolated from selenium mineral soil.</title>
        <authorList>
            <person name="Dai X."/>
        </authorList>
    </citation>
    <scope>NUCLEOTIDE SEQUENCE [LARGE SCALE GENOMIC DNA]</scope>
    <source>
        <strain evidence="4 5">DXL2</strain>
    </source>
</reference>
<name>A0A2V5KBM5_9BACL</name>
<organism evidence="4 5">
    <name type="scientific">Paenibacillus flagellatus</name>
    <dbReference type="NCBI Taxonomy" id="2211139"/>
    <lineage>
        <taxon>Bacteria</taxon>
        <taxon>Bacillati</taxon>
        <taxon>Bacillota</taxon>
        <taxon>Bacilli</taxon>
        <taxon>Bacillales</taxon>
        <taxon>Paenibacillaceae</taxon>
        <taxon>Paenibacillus</taxon>
    </lineage>
</organism>
<dbReference type="GO" id="GO:0046872">
    <property type="term" value="F:metal ion binding"/>
    <property type="evidence" value="ECO:0007669"/>
    <property type="project" value="UniProtKB-KW"/>
</dbReference>
<dbReference type="GO" id="GO:0009063">
    <property type="term" value="P:amino acid catabolic process"/>
    <property type="evidence" value="ECO:0007669"/>
    <property type="project" value="InterPro"/>
</dbReference>
<dbReference type="OrthoDB" id="9775391at2"/>
<dbReference type="PROSITE" id="PS00909">
    <property type="entry name" value="MR_MLE_2"/>
    <property type="match status" value="1"/>
</dbReference>
<dbReference type="SFLD" id="SFLDG00180">
    <property type="entry name" value="muconate_cycloisomerase"/>
    <property type="match status" value="1"/>
</dbReference>
<gene>
    <name evidence="4" type="ORF">DLM86_24995</name>
</gene>
<dbReference type="InterPro" id="IPR013341">
    <property type="entry name" value="Mandelate_racemase_N_dom"/>
</dbReference>
<dbReference type="SFLD" id="SFLDS00001">
    <property type="entry name" value="Enolase"/>
    <property type="match status" value="1"/>
</dbReference>
<dbReference type="InterPro" id="IPR029017">
    <property type="entry name" value="Enolase-like_N"/>
</dbReference>
<accession>A0A2V5KBM5</accession>
<dbReference type="Gene3D" id="3.30.390.10">
    <property type="entry name" value="Enolase-like, N-terminal domain"/>
    <property type="match status" value="1"/>
</dbReference>
<evidence type="ECO:0000256" key="2">
    <source>
        <dbReference type="ARBA" id="ARBA00022723"/>
    </source>
</evidence>
<proteinExistence type="inferred from homology"/>
<dbReference type="Proteomes" id="UP000247476">
    <property type="component" value="Unassembled WGS sequence"/>
</dbReference>
<dbReference type="SMART" id="SM00922">
    <property type="entry name" value="MR_MLE"/>
    <property type="match status" value="1"/>
</dbReference>
<dbReference type="EMBL" id="QJVJ01000013">
    <property type="protein sequence ID" value="PYI51290.1"/>
    <property type="molecule type" value="Genomic_DNA"/>
</dbReference>
<dbReference type="RefSeq" id="WP_110842803.1">
    <property type="nucleotide sequence ID" value="NZ_QJVJ01000013.1"/>
</dbReference>